<evidence type="ECO:0000313" key="2">
    <source>
        <dbReference type="EMBL" id="ALI98282.1"/>
    </source>
</evidence>
<dbReference type="KEGG" id="rti:DC20_03905"/>
<name>A0A0P0CPK1_9BACT</name>
<dbReference type="Proteomes" id="UP000061382">
    <property type="component" value="Chromosome"/>
</dbReference>
<dbReference type="AlphaFoldDB" id="A0A0P0CPK1"/>
<proteinExistence type="predicted"/>
<evidence type="ECO:0000313" key="3">
    <source>
        <dbReference type="Proteomes" id="UP000061382"/>
    </source>
</evidence>
<gene>
    <name evidence="2" type="ORF">DC20_03905</name>
</gene>
<protein>
    <submittedName>
        <fullName evidence="2">Uncharacterized protein</fullName>
    </submittedName>
</protein>
<dbReference type="PATRIC" id="fig|512763.3.peg.869"/>
<dbReference type="EMBL" id="CP012643">
    <property type="protein sequence ID" value="ALI98282.1"/>
    <property type="molecule type" value="Genomic_DNA"/>
</dbReference>
<feature type="coiled-coil region" evidence="1">
    <location>
        <begin position="47"/>
        <end position="89"/>
    </location>
</feature>
<evidence type="ECO:0000256" key="1">
    <source>
        <dbReference type="SAM" id="Coils"/>
    </source>
</evidence>
<keyword evidence="3" id="KW-1185">Reference proteome</keyword>
<keyword evidence="1" id="KW-0175">Coiled coil</keyword>
<reference evidence="2 3" key="1">
    <citation type="submission" date="2015-08" db="EMBL/GenBank/DDBJ databases">
        <title>Complete genome sequence of Rufibacter tibetensis strain 1351t, a radiation-resistant bacterium from tibet plateau.</title>
        <authorList>
            <person name="Dai J."/>
        </authorList>
    </citation>
    <scope>NUCLEOTIDE SEQUENCE [LARGE SCALE GENOMIC DNA]</scope>
    <source>
        <strain evidence="2 3">1351</strain>
    </source>
</reference>
<accession>A0A0P0CPK1</accession>
<sequence>MALFAYVGYMTNSTMKRASLLPLGFLTLLAGVMLSIASCNTTPNERKEIANREIDKLDERADQLANKTKEEAKEARAALARRKDEERIRRARGPVKGKQQQMEQELLGDYRYLSQVSADSLKDAYTHFLQQVRARKDVWTMEDWDYANGIYQRLNEREKILHGDIILRHATKIRALQAEYLALENRADLKDYQRIKKEQEGQ</sequence>
<organism evidence="2 3">
    <name type="scientific">Rufibacter tibetensis</name>
    <dbReference type="NCBI Taxonomy" id="512763"/>
    <lineage>
        <taxon>Bacteria</taxon>
        <taxon>Pseudomonadati</taxon>
        <taxon>Bacteroidota</taxon>
        <taxon>Cytophagia</taxon>
        <taxon>Cytophagales</taxon>
        <taxon>Hymenobacteraceae</taxon>
        <taxon>Rufibacter</taxon>
    </lineage>
</organism>